<dbReference type="Proteomes" id="UP000178235">
    <property type="component" value="Unassembled WGS sequence"/>
</dbReference>
<organism evidence="3 4">
    <name type="scientific">Candidatus Nomurabacteria bacterium RIFCSPHIGHO2_01_FULL_42_15</name>
    <dbReference type="NCBI Taxonomy" id="1801742"/>
    <lineage>
        <taxon>Bacteria</taxon>
        <taxon>Candidatus Nomuraibacteriota</taxon>
    </lineage>
</organism>
<dbReference type="Pfam" id="PF01177">
    <property type="entry name" value="Asp_Glu_race"/>
    <property type="match status" value="1"/>
</dbReference>
<dbReference type="Gene3D" id="3.40.50.1860">
    <property type="match status" value="2"/>
</dbReference>
<evidence type="ECO:0000313" key="4">
    <source>
        <dbReference type="Proteomes" id="UP000178235"/>
    </source>
</evidence>
<dbReference type="InterPro" id="IPR001920">
    <property type="entry name" value="Asp/Glu_race"/>
</dbReference>
<evidence type="ECO:0000313" key="3">
    <source>
        <dbReference type="EMBL" id="OGI68583.1"/>
    </source>
</evidence>
<evidence type="ECO:0000256" key="1">
    <source>
        <dbReference type="ARBA" id="ARBA00007847"/>
    </source>
</evidence>
<evidence type="ECO:0000256" key="2">
    <source>
        <dbReference type="ARBA" id="ARBA00023235"/>
    </source>
</evidence>
<dbReference type="InterPro" id="IPR015942">
    <property type="entry name" value="Asp/Glu/hydantoin_racemase"/>
</dbReference>
<sequence length="229" mass="25593">MKTVGIIGGLGPETTSEFYLELIFSCRKINRINYPHILINSIPLPFNIEESAIAEGVGEEKCLPYLIDSAKSLEKAGANFLVLPCNSLHVFINDIRNAVKIPVLSILEETAKFLKNEGVGKVGIIATPITIRNKLYEKFLTRGGIRQITPDSLQQAKIGKLIHNLVSNRYDNRDRELLIKIIEDFAKGKVEHVILACTDLQLLMPQHNDIKIYDTMKILADATVKKIVS</sequence>
<evidence type="ECO:0008006" key="5">
    <source>
        <dbReference type="Google" id="ProtNLM"/>
    </source>
</evidence>
<dbReference type="GO" id="GO:0047661">
    <property type="term" value="F:amino-acid racemase activity"/>
    <property type="evidence" value="ECO:0007669"/>
    <property type="project" value="InterPro"/>
</dbReference>
<dbReference type="PANTHER" id="PTHR21198:SF7">
    <property type="entry name" value="ASPARTATE-GLUTAMATE RACEMASE FAMILY"/>
    <property type="match status" value="1"/>
</dbReference>
<comment type="similarity">
    <text evidence="1">Belongs to the aspartate/glutamate racemases family.</text>
</comment>
<comment type="caution">
    <text evidence="3">The sequence shown here is derived from an EMBL/GenBank/DDBJ whole genome shotgun (WGS) entry which is preliminary data.</text>
</comment>
<dbReference type="NCBIfam" id="TIGR00035">
    <property type="entry name" value="asp_race"/>
    <property type="match status" value="1"/>
</dbReference>
<name>A0A1F6VG06_9BACT</name>
<proteinExistence type="inferred from homology"/>
<accession>A0A1F6VG06</accession>
<reference evidence="3 4" key="1">
    <citation type="journal article" date="2016" name="Nat. Commun.">
        <title>Thousands of microbial genomes shed light on interconnected biogeochemical processes in an aquifer system.</title>
        <authorList>
            <person name="Anantharaman K."/>
            <person name="Brown C.T."/>
            <person name="Hug L.A."/>
            <person name="Sharon I."/>
            <person name="Castelle C.J."/>
            <person name="Probst A.J."/>
            <person name="Thomas B.C."/>
            <person name="Singh A."/>
            <person name="Wilkins M.J."/>
            <person name="Karaoz U."/>
            <person name="Brodie E.L."/>
            <person name="Williams K.H."/>
            <person name="Hubbard S.S."/>
            <person name="Banfield J.F."/>
        </authorList>
    </citation>
    <scope>NUCLEOTIDE SEQUENCE [LARGE SCALE GENOMIC DNA]</scope>
</reference>
<dbReference type="EMBL" id="MFTS01000003">
    <property type="protein sequence ID" value="OGI68583.1"/>
    <property type="molecule type" value="Genomic_DNA"/>
</dbReference>
<dbReference type="InterPro" id="IPR004380">
    <property type="entry name" value="Asp_race"/>
</dbReference>
<keyword evidence="2" id="KW-0413">Isomerase</keyword>
<dbReference type="AlphaFoldDB" id="A0A1F6VG06"/>
<dbReference type="SUPFAM" id="SSF53681">
    <property type="entry name" value="Aspartate/glutamate racemase"/>
    <property type="match status" value="2"/>
</dbReference>
<dbReference type="PANTHER" id="PTHR21198">
    <property type="entry name" value="GLUTAMATE RACEMASE"/>
    <property type="match status" value="1"/>
</dbReference>
<gene>
    <name evidence="3" type="ORF">A2738_01745</name>
</gene>
<protein>
    <recommendedName>
        <fullName evidence="5">Aspartate racemase</fullName>
    </recommendedName>
</protein>